<proteinExistence type="predicted"/>
<keyword evidence="1" id="KW-1133">Transmembrane helix</keyword>
<evidence type="ECO:0000313" key="2">
    <source>
        <dbReference type="EMBL" id="KGK98251.1"/>
    </source>
</evidence>
<keyword evidence="3" id="KW-1185">Reference proteome</keyword>
<name>A0A099T1X5_METMT</name>
<dbReference type="EMBL" id="JRHO01000014">
    <property type="protein sequence ID" value="KGK98251.1"/>
    <property type="molecule type" value="Genomic_DNA"/>
</dbReference>
<keyword evidence="1" id="KW-0472">Membrane</keyword>
<gene>
    <name evidence="2" type="ORF">LI82_11075</name>
</gene>
<organism evidence="2 3">
    <name type="scientific">Methanococcoides methylutens</name>
    <dbReference type="NCBI Taxonomy" id="2226"/>
    <lineage>
        <taxon>Archaea</taxon>
        <taxon>Methanobacteriati</taxon>
        <taxon>Methanobacteriota</taxon>
        <taxon>Stenosarchaea group</taxon>
        <taxon>Methanomicrobia</taxon>
        <taxon>Methanosarcinales</taxon>
        <taxon>Methanosarcinaceae</taxon>
        <taxon>Methanococcoides</taxon>
    </lineage>
</organism>
<keyword evidence="1" id="KW-0812">Transmembrane</keyword>
<protein>
    <submittedName>
        <fullName evidence="2">Uncharacterized protein</fullName>
    </submittedName>
</protein>
<accession>A0A099T1X5</accession>
<feature type="transmembrane region" description="Helical" evidence="1">
    <location>
        <begin position="118"/>
        <end position="134"/>
    </location>
</feature>
<comment type="caution">
    <text evidence="2">The sequence shown here is derived from an EMBL/GenBank/DDBJ whole genome shotgun (WGS) entry which is preliminary data.</text>
</comment>
<sequence>MVNGLADIWISIIKNNFQMLGLNDSKPRGIIILGIFVGLSAVLQLFCGFAGYPLYIQGYALQSGFVFYVYFLYALISVSLAYGFLKLKKVVFYPAIFWFLWGTANGISNYLALADIEIIVDSALSFAFLSYVYSKKKYFVN</sequence>
<evidence type="ECO:0000256" key="1">
    <source>
        <dbReference type="SAM" id="Phobius"/>
    </source>
</evidence>
<dbReference type="OrthoDB" id="142614at2157"/>
<reference evidence="2 3" key="1">
    <citation type="submission" date="2014-09" db="EMBL/GenBank/DDBJ databases">
        <title>Draft genome sequence of an obligately methylotrophic methanogen, Methanococcoides methylutens, isolated from marine sediment.</title>
        <authorList>
            <person name="Guan Y."/>
            <person name="Ngugi D.K."/>
            <person name="Blom J."/>
            <person name="Ali S."/>
            <person name="Ferry J.G."/>
            <person name="Stingl U."/>
        </authorList>
    </citation>
    <scope>NUCLEOTIDE SEQUENCE [LARGE SCALE GENOMIC DNA]</scope>
    <source>
        <strain evidence="2 3">DSM 2657</strain>
    </source>
</reference>
<dbReference type="Proteomes" id="UP000029859">
    <property type="component" value="Unassembled WGS sequence"/>
</dbReference>
<evidence type="ECO:0000313" key="3">
    <source>
        <dbReference type="Proteomes" id="UP000029859"/>
    </source>
</evidence>
<dbReference type="AlphaFoldDB" id="A0A099T1X5"/>
<feature type="transmembrane region" description="Helical" evidence="1">
    <location>
        <begin position="67"/>
        <end position="85"/>
    </location>
</feature>
<feature type="transmembrane region" description="Helical" evidence="1">
    <location>
        <begin position="29"/>
        <end position="55"/>
    </location>
</feature>
<dbReference type="RefSeq" id="WP_048195596.1">
    <property type="nucleotide sequence ID" value="NZ_CAAGSM010000001.1"/>
</dbReference>
<feature type="transmembrane region" description="Helical" evidence="1">
    <location>
        <begin position="92"/>
        <end position="112"/>
    </location>
</feature>